<protein>
    <submittedName>
        <fullName evidence="1">Uncharacterized protein</fullName>
    </submittedName>
</protein>
<proteinExistence type="predicted"/>
<dbReference type="InterPro" id="IPR036291">
    <property type="entry name" value="NAD(P)-bd_dom_sf"/>
</dbReference>
<gene>
    <name evidence="1" type="ORF">AVDCRST_MAG94-5862</name>
</gene>
<reference evidence="1" key="1">
    <citation type="submission" date="2020-02" db="EMBL/GenBank/DDBJ databases">
        <authorList>
            <person name="Meier V. D."/>
        </authorList>
    </citation>
    <scope>NUCLEOTIDE SEQUENCE</scope>
    <source>
        <strain evidence="1">AVDCRST_MAG94</strain>
    </source>
</reference>
<accession>A0A6J4P3N7</accession>
<feature type="non-terminal residue" evidence="1">
    <location>
        <position position="57"/>
    </location>
</feature>
<dbReference type="SUPFAM" id="SSF51735">
    <property type="entry name" value="NAD(P)-binding Rossmann-fold domains"/>
    <property type="match status" value="1"/>
</dbReference>
<sequence>MSKPRHLCNNASASSSVGYSAIQIAKAAGAVAIVTTRSNTKKQMLLAKGADPNARGE</sequence>
<dbReference type="AlphaFoldDB" id="A0A6J4P3N7"/>
<dbReference type="EMBL" id="CADCTY010002025">
    <property type="protein sequence ID" value="CAA9400053.1"/>
    <property type="molecule type" value="Genomic_DNA"/>
</dbReference>
<organism evidence="1">
    <name type="scientific">uncultured Leptolyngbya sp</name>
    <dbReference type="NCBI Taxonomy" id="332963"/>
    <lineage>
        <taxon>Bacteria</taxon>
        <taxon>Bacillati</taxon>
        <taxon>Cyanobacteriota</taxon>
        <taxon>Cyanophyceae</taxon>
        <taxon>Leptolyngbyales</taxon>
        <taxon>Leptolyngbyaceae</taxon>
        <taxon>Leptolyngbya group</taxon>
        <taxon>Leptolyngbya</taxon>
        <taxon>environmental samples</taxon>
    </lineage>
</organism>
<evidence type="ECO:0000313" key="1">
    <source>
        <dbReference type="EMBL" id="CAA9400053.1"/>
    </source>
</evidence>
<dbReference type="Gene3D" id="3.40.50.720">
    <property type="entry name" value="NAD(P)-binding Rossmann-like Domain"/>
    <property type="match status" value="1"/>
</dbReference>
<name>A0A6J4P3N7_9CYAN</name>